<evidence type="ECO:0000313" key="2">
    <source>
        <dbReference type="Proteomes" id="UP001259832"/>
    </source>
</evidence>
<dbReference type="EMBL" id="JASMQC010000020">
    <property type="protein sequence ID" value="KAK1937141.1"/>
    <property type="molecule type" value="Genomic_DNA"/>
</dbReference>
<dbReference type="Proteomes" id="UP001259832">
    <property type="component" value="Unassembled WGS sequence"/>
</dbReference>
<protein>
    <submittedName>
        <fullName evidence="1">Uncharacterized protein</fullName>
    </submittedName>
</protein>
<proteinExistence type="predicted"/>
<organism evidence="1 2">
    <name type="scientific">Phytophthora citrophthora</name>
    <dbReference type="NCBI Taxonomy" id="4793"/>
    <lineage>
        <taxon>Eukaryota</taxon>
        <taxon>Sar</taxon>
        <taxon>Stramenopiles</taxon>
        <taxon>Oomycota</taxon>
        <taxon>Peronosporomycetes</taxon>
        <taxon>Peronosporales</taxon>
        <taxon>Peronosporaceae</taxon>
        <taxon>Phytophthora</taxon>
    </lineage>
</organism>
<reference evidence="1" key="1">
    <citation type="submission" date="2023-08" db="EMBL/GenBank/DDBJ databases">
        <title>Reference Genome Resource for the Citrus Pathogen Phytophthora citrophthora.</title>
        <authorList>
            <person name="Moller H."/>
            <person name="Coetzee B."/>
            <person name="Rose L.J."/>
            <person name="Van Niekerk J.M."/>
        </authorList>
    </citation>
    <scope>NUCLEOTIDE SEQUENCE</scope>
    <source>
        <strain evidence="1">STE-U-9442</strain>
    </source>
</reference>
<comment type="caution">
    <text evidence="1">The sequence shown here is derived from an EMBL/GenBank/DDBJ whole genome shotgun (WGS) entry which is preliminary data.</text>
</comment>
<accession>A0AAD9GF67</accession>
<evidence type="ECO:0000313" key="1">
    <source>
        <dbReference type="EMBL" id="KAK1937141.1"/>
    </source>
</evidence>
<sequence length="96" mass="9395">MSPVVVQAPAYAPTYAHPYTPGYASGPVYGGPVYGGGYSNGGMGAGSSAMLGGVAGLFGGVLVGQALSNSGEHHGYHGESGACYTENGGEEFGGDF</sequence>
<keyword evidence="2" id="KW-1185">Reference proteome</keyword>
<dbReference type="AlphaFoldDB" id="A0AAD9GF67"/>
<gene>
    <name evidence="1" type="ORF">P3T76_009919</name>
</gene>
<name>A0AAD9GF67_9STRA</name>